<accession>A0ABT9Q6L6</accession>
<dbReference type="Proteomes" id="UP001225356">
    <property type="component" value="Unassembled WGS sequence"/>
</dbReference>
<feature type="compositionally biased region" description="Low complexity" evidence="1">
    <location>
        <begin position="330"/>
        <end position="351"/>
    </location>
</feature>
<keyword evidence="3" id="KW-1185">Reference proteome</keyword>
<proteinExistence type="predicted"/>
<feature type="region of interest" description="Disordered" evidence="1">
    <location>
        <begin position="142"/>
        <end position="359"/>
    </location>
</feature>
<gene>
    <name evidence="2" type="ORF">J2853_001594</name>
</gene>
<comment type="caution">
    <text evidence="2">The sequence shown here is derived from an EMBL/GenBank/DDBJ whole genome shotgun (WGS) entry which is preliminary data.</text>
</comment>
<name>A0ABT9Q6L6_9ACTN</name>
<reference evidence="2 3" key="1">
    <citation type="submission" date="2023-07" db="EMBL/GenBank/DDBJ databases">
        <title>Sequencing the genomes of 1000 actinobacteria strains.</title>
        <authorList>
            <person name="Klenk H.-P."/>
        </authorList>
    </citation>
    <scope>NUCLEOTIDE SEQUENCE [LARGE SCALE GENOMIC DNA]</scope>
    <source>
        <strain evidence="2 3">DSM 46740</strain>
    </source>
</reference>
<feature type="compositionally biased region" description="Low complexity" evidence="1">
    <location>
        <begin position="176"/>
        <end position="189"/>
    </location>
</feature>
<evidence type="ECO:0000313" key="2">
    <source>
        <dbReference type="EMBL" id="MDP9842383.1"/>
    </source>
</evidence>
<evidence type="ECO:0000256" key="1">
    <source>
        <dbReference type="SAM" id="MobiDB-lite"/>
    </source>
</evidence>
<feature type="compositionally biased region" description="Basic and acidic residues" evidence="1">
    <location>
        <begin position="1"/>
        <end position="17"/>
    </location>
</feature>
<dbReference type="EMBL" id="JAUSQU010000001">
    <property type="protein sequence ID" value="MDP9842383.1"/>
    <property type="molecule type" value="Genomic_DNA"/>
</dbReference>
<feature type="compositionally biased region" description="Basic and acidic residues" evidence="1">
    <location>
        <begin position="229"/>
        <end position="239"/>
    </location>
</feature>
<feature type="compositionally biased region" description="Low complexity" evidence="1">
    <location>
        <begin position="142"/>
        <end position="160"/>
    </location>
</feature>
<evidence type="ECO:0000313" key="3">
    <source>
        <dbReference type="Proteomes" id="UP001225356"/>
    </source>
</evidence>
<sequence>MHSEHDRTHGHGLEVRPRGRMPYSESRGVPSPAPAGSPAGPTETLVWPIESRACPADTPVGPRPSGEPSRAEAADETEDAPDPFTRRPWAGIESRPFSMPPPPGRWDRPWSQISRGRLVRPVLIVGFLAAAGTGVWLYGRPSSPDSSAVEAAPAARGPLAGRDSVSEPPSGTTRGTSSPAPRTPASAAPEPGHKASAGRGQGRKSVRGWRSETPLPARPSHALAAPGGKEGRGSQEERHRERRRTPKVTARPGAVESARSPRAEETRSAPPPNARTVPSGRARSAPDARARTSPPANARTVPSERARATPDAKAGTGPSARARTAPPANAGPRSSQAPAAPRARVPAPAGGNESRAADGGAAYACRHLSPGDWRYAYCVQVWNNYSRRSGTP</sequence>
<protein>
    <submittedName>
        <fullName evidence="2">Uncharacterized protein</fullName>
    </submittedName>
</protein>
<organism evidence="2 3">
    <name type="scientific">Streptosporangium lutulentum</name>
    <dbReference type="NCBI Taxonomy" id="1461250"/>
    <lineage>
        <taxon>Bacteria</taxon>
        <taxon>Bacillati</taxon>
        <taxon>Actinomycetota</taxon>
        <taxon>Actinomycetes</taxon>
        <taxon>Streptosporangiales</taxon>
        <taxon>Streptosporangiaceae</taxon>
        <taxon>Streptosporangium</taxon>
    </lineage>
</organism>
<dbReference type="RefSeq" id="WP_307556291.1">
    <property type="nucleotide sequence ID" value="NZ_JAUSQU010000001.1"/>
</dbReference>
<feature type="region of interest" description="Disordered" evidence="1">
    <location>
        <begin position="1"/>
        <end position="108"/>
    </location>
</feature>